<organism evidence="1 2">
    <name type="scientific">Methylomonas methanica</name>
    <dbReference type="NCBI Taxonomy" id="421"/>
    <lineage>
        <taxon>Bacteria</taxon>
        <taxon>Pseudomonadati</taxon>
        <taxon>Pseudomonadota</taxon>
        <taxon>Gammaproteobacteria</taxon>
        <taxon>Methylococcales</taxon>
        <taxon>Methylococcaceae</taxon>
        <taxon>Methylomonas</taxon>
    </lineage>
</organism>
<accession>A0A177MMT8</accession>
<protein>
    <submittedName>
        <fullName evidence="1">Uncharacterized protein</fullName>
    </submittedName>
</protein>
<gene>
    <name evidence="1" type="ORF">A1332_10665</name>
</gene>
<comment type="caution">
    <text evidence="1">The sequence shown here is derived from an EMBL/GenBank/DDBJ whole genome shotgun (WGS) entry which is preliminary data.</text>
</comment>
<sequence length="254" mass="28702">MQNIAGNDVSIFLFRFEIRGHAIDFVLNEAIAEDMYPDIDEKMKPLVHACCETLLRYRHLSVSNTIMDGNFLVTGEFEVMLSKGLGQHFAHDEKQRLFQDAKNIADLLGEVMDRGTQAEKNGIQRNLPPIEHTPNPKKIKKGLEQLGKTKHQQAKRQWLAEGVPIRPGLRQLRPEDLPPHVTASSGYDHRGLCYVFDHKTLGELGRIVMIKAGEQEMLMQADLYVGQETPESAIVKKKKAIFEEVVATVNACFI</sequence>
<name>A0A177MMT8_METMH</name>
<dbReference type="AlphaFoldDB" id="A0A177MMT8"/>
<dbReference type="Proteomes" id="UP000078090">
    <property type="component" value="Unassembled WGS sequence"/>
</dbReference>
<proteinExistence type="predicted"/>
<dbReference type="RefSeq" id="WP_020485831.1">
    <property type="nucleotide sequence ID" value="NZ_LUUG01000055.1"/>
</dbReference>
<reference evidence="1 2" key="1">
    <citation type="submission" date="2016-03" db="EMBL/GenBank/DDBJ databases">
        <authorList>
            <person name="Ploux O."/>
        </authorList>
    </citation>
    <scope>NUCLEOTIDE SEQUENCE [LARGE SCALE GENOMIC DNA]</scope>
    <source>
        <strain evidence="1 2">R-45363</strain>
    </source>
</reference>
<evidence type="ECO:0000313" key="1">
    <source>
        <dbReference type="EMBL" id="OAI06715.1"/>
    </source>
</evidence>
<evidence type="ECO:0000313" key="2">
    <source>
        <dbReference type="Proteomes" id="UP000078090"/>
    </source>
</evidence>
<dbReference type="EMBL" id="LUUG01000055">
    <property type="protein sequence ID" value="OAI06715.1"/>
    <property type="molecule type" value="Genomic_DNA"/>
</dbReference>